<comment type="subcellular location">
    <subcellularLocation>
        <location evidence="1">Endomembrane system</location>
    </subcellularLocation>
</comment>
<gene>
    <name evidence="9" type="ORF">DKX38_026139</name>
</gene>
<evidence type="ECO:0000256" key="8">
    <source>
        <dbReference type="SAM" id="MobiDB-lite"/>
    </source>
</evidence>
<feature type="region of interest" description="Disordered" evidence="8">
    <location>
        <begin position="1"/>
        <end position="35"/>
    </location>
</feature>
<evidence type="ECO:0000313" key="9">
    <source>
        <dbReference type="EMBL" id="KAB5521820.1"/>
    </source>
</evidence>
<proteinExistence type="predicted"/>
<evidence type="ECO:0000313" key="10">
    <source>
        <dbReference type="Proteomes" id="UP000326939"/>
    </source>
</evidence>
<protein>
    <submittedName>
        <fullName evidence="9">Uncharacterized protein</fullName>
    </submittedName>
</protein>
<dbReference type="GO" id="GO:0016760">
    <property type="term" value="F:cellulose synthase (UDP-forming) activity"/>
    <property type="evidence" value="ECO:0007669"/>
    <property type="project" value="InterPro"/>
</dbReference>
<evidence type="ECO:0000256" key="3">
    <source>
        <dbReference type="ARBA" id="ARBA00022679"/>
    </source>
</evidence>
<keyword evidence="10" id="KW-1185">Reference proteome</keyword>
<evidence type="ECO:0000256" key="7">
    <source>
        <dbReference type="ARBA" id="ARBA00023316"/>
    </source>
</evidence>
<keyword evidence="5" id="KW-1133">Transmembrane helix</keyword>
<keyword evidence="6" id="KW-0472">Membrane</keyword>
<dbReference type="PANTHER" id="PTHR13301">
    <property type="entry name" value="X-BOX TRANSCRIPTION FACTOR-RELATED"/>
    <property type="match status" value="1"/>
</dbReference>
<dbReference type="EMBL" id="VDCV01000016">
    <property type="protein sequence ID" value="KAB5521820.1"/>
    <property type="molecule type" value="Genomic_DNA"/>
</dbReference>
<name>A0A5N5JW23_9ROSI</name>
<comment type="caution">
    <text evidence="9">The sequence shown here is derived from an EMBL/GenBank/DDBJ whole genome shotgun (WGS) entry which is preliminary data.</text>
</comment>
<dbReference type="GO" id="GO:0012505">
    <property type="term" value="C:endomembrane system"/>
    <property type="evidence" value="ECO:0007669"/>
    <property type="project" value="UniProtKB-SubCell"/>
</dbReference>
<evidence type="ECO:0000256" key="1">
    <source>
        <dbReference type="ARBA" id="ARBA00004308"/>
    </source>
</evidence>
<dbReference type="Proteomes" id="UP000326939">
    <property type="component" value="Chromosome 16"/>
</dbReference>
<evidence type="ECO:0000256" key="2">
    <source>
        <dbReference type="ARBA" id="ARBA00022676"/>
    </source>
</evidence>
<keyword evidence="2" id="KW-0328">Glycosyltransferase</keyword>
<dbReference type="GO" id="GO:0071555">
    <property type="term" value="P:cell wall organization"/>
    <property type="evidence" value="ECO:0007669"/>
    <property type="project" value="UniProtKB-KW"/>
</dbReference>
<evidence type="ECO:0000256" key="5">
    <source>
        <dbReference type="ARBA" id="ARBA00022989"/>
    </source>
</evidence>
<keyword evidence="3" id="KW-0808">Transferase</keyword>
<feature type="compositionally biased region" description="Polar residues" evidence="8">
    <location>
        <begin position="8"/>
        <end position="17"/>
    </location>
</feature>
<keyword evidence="7" id="KW-0961">Cell wall biogenesis/degradation</keyword>
<organism evidence="9 10">
    <name type="scientific">Salix brachista</name>
    <dbReference type="NCBI Taxonomy" id="2182728"/>
    <lineage>
        <taxon>Eukaryota</taxon>
        <taxon>Viridiplantae</taxon>
        <taxon>Streptophyta</taxon>
        <taxon>Embryophyta</taxon>
        <taxon>Tracheophyta</taxon>
        <taxon>Spermatophyta</taxon>
        <taxon>Magnoliopsida</taxon>
        <taxon>eudicotyledons</taxon>
        <taxon>Gunneridae</taxon>
        <taxon>Pentapetalae</taxon>
        <taxon>rosids</taxon>
        <taxon>fabids</taxon>
        <taxon>Malpighiales</taxon>
        <taxon>Salicaceae</taxon>
        <taxon>Saliceae</taxon>
        <taxon>Salix</taxon>
    </lineage>
</organism>
<evidence type="ECO:0000256" key="6">
    <source>
        <dbReference type="ARBA" id="ARBA00023136"/>
    </source>
</evidence>
<dbReference type="GO" id="GO:0030244">
    <property type="term" value="P:cellulose biosynthetic process"/>
    <property type="evidence" value="ECO:0007669"/>
    <property type="project" value="InterPro"/>
</dbReference>
<sequence length="188" mass="19950">MVGHLGMSLTNNSTTESMPDLLNVAPSDADPNPKVSSDHDIVLSMQATLAENSNQSSDTVAKLKAAVEEVVVLIREHQTPKTGGEMSSFVLTGGTSSHIVAVLQGLLKVIAGIEITFTLTSKSASDENGGFADLYTIKWSFLIIPPITVITLNLIGIAVGACRTIYGVNPQWGQMVISDDTTNHSYHP</sequence>
<evidence type="ECO:0000256" key="4">
    <source>
        <dbReference type="ARBA" id="ARBA00022692"/>
    </source>
</evidence>
<accession>A0A5N5JW23</accession>
<dbReference type="Pfam" id="PF03552">
    <property type="entry name" value="Cellulose_synt"/>
    <property type="match status" value="1"/>
</dbReference>
<dbReference type="GO" id="GO:0016020">
    <property type="term" value="C:membrane"/>
    <property type="evidence" value="ECO:0007669"/>
    <property type="project" value="InterPro"/>
</dbReference>
<dbReference type="InterPro" id="IPR005150">
    <property type="entry name" value="Cellulose_synth"/>
</dbReference>
<dbReference type="AlphaFoldDB" id="A0A5N5JW23"/>
<keyword evidence="4" id="KW-0812">Transmembrane</keyword>
<reference evidence="10" key="1">
    <citation type="journal article" date="2019" name="Gigascience">
        <title>De novo genome assembly of the endangered Acer yangbiense, a plant species with extremely small populations endemic to Yunnan Province, China.</title>
        <authorList>
            <person name="Yang J."/>
            <person name="Wariss H.M."/>
            <person name="Tao L."/>
            <person name="Zhang R."/>
            <person name="Yun Q."/>
            <person name="Hollingsworth P."/>
            <person name="Dao Z."/>
            <person name="Luo G."/>
            <person name="Guo H."/>
            <person name="Ma Y."/>
            <person name="Sun W."/>
        </authorList>
    </citation>
    <scope>NUCLEOTIDE SEQUENCE [LARGE SCALE GENOMIC DNA]</scope>
    <source>
        <strain evidence="10">cv. br00</strain>
    </source>
</reference>